<feature type="coiled-coil region" evidence="1">
    <location>
        <begin position="366"/>
        <end position="400"/>
    </location>
</feature>
<feature type="region of interest" description="Disordered" evidence="2">
    <location>
        <begin position="667"/>
        <end position="767"/>
    </location>
</feature>
<feature type="compositionally biased region" description="Polar residues" evidence="2">
    <location>
        <begin position="758"/>
        <end position="767"/>
    </location>
</feature>
<evidence type="ECO:0000256" key="1">
    <source>
        <dbReference type="SAM" id="Coils"/>
    </source>
</evidence>
<accession>C6LSA8</accession>
<name>C6LSA8_GIAIB</name>
<comment type="caution">
    <text evidence="3">The sequence shown here is derived from an EMBL/GenBank/DDBJ whole genome shotgun (WGS) entry which is preliminary data.</text>
</comment>
<gene>
    <name evidence="3" type="ORF">GL50581_1644</name>
</gene>
<protein>
    <submittedName>
        <fullName evidence="3">Uncharacterized protein</fullName>
    </submittedName>
</protein>
<dbReference type="Proteomes" id="UP000002488">
    <property type="component" value="Unassembled WGS sequence"/>
</dbReference>
<proteinExistence type="predicted"/>
<dbReference type="VEuPathDB" id="GiardiaDB:GL50581_1644"/>
<evidence type="ECO:0000313" key="4">
    <source>
        <dbReference type="Proteomes" id="UP000002488"/>
    </source>
</evidence>
<feature type="region of interest" description="Disordered" evidence="2">
    <location>
        <begin position="337"/>
        <end position="360"/>
    </location>
</feature>
<feature type="compositionally biased region" description="Basic and acidic residues" evidence="2">
    <location>
        <begin position="196"/>
        <end position="207"/>
    </location>
</feature>
<feature type="coiled-coil region" evidence="1">
    <location>
        <begin position="49"/>
        <end position="79"/>
    </location>
</feature>
<feature type="compositionally biased region" description="Polar residues" evidence="2">
    <location>
        <begin position="495"/>
        <end position="507"/>
    </location>
</feature>
<dbReference type="AlphaFoldDB" id="C6LSA8"/>
<feature type="region of interest" description="Disordered" evidence="2">
    <location>
        <begin position="485"/>
        <end position="582"/>
    </location>
</feature>
<feature type="compositionally biased region" description="Basic and acidic residues" evidence="2">
    <location>
        <begin position="337"/>
        <end position="346"/>
    </location>
</feature>
<sequence length="842" mass="93460">MALSEPSRAGRAPLAEEGGYAYHYSHSAASKPFIGARQSAPTTSYSNVAKETRERIKRYDEQTKQIEEQEQQRMQQYKLAHAKQAVEKRKGSRLPLPLVESKLSTKPTDSYVPISEVKEKAGTTFTNILNSVYQEVSGGRLQGTAFIDSCAPFLRSEVQGAKTFVQEENRAISETHQLAMCSVQSKLPPSKIKGGSADRRNERRHANEFSISSADTSTANLSSQTRAKATAPAVPPEDEYLNSANSNDAAGLQRAIDDVRQLPTYAESSDEDDCSIDNDYNKVQQDRQVVKPMLTSSIHLEPHATDSYVHTHVPSSMPTHEHLADGIMRLSPILQSKEVESKDSKTKPKPKPRSQAPPKVFEGLETVKLNRNLARCTDEEEALKRELSELDKKLANYSVDTTNMSHQTGISISILSDYPPKRPSKTLEDLAYGSPDDDLTDEQRQQKRLDYLKHQQMHDGKAVKESLSNAAVGQHQFRLQNIDQLKAQQPDRRQPSATNKGNKTQYSAIAPLSNSTSSNANSTSNASASNNNGRGKSAQVAGPIRRVMRRTSAKQNLSEPKPLPAVLASSGGPEDSTASQEVHVSNHQLLKSLFSGPLDASQGVGYGVLNVVKTKSRSEPCTNNPQKQQELDLKSQVQVHANNHTHQDESEDEDSEVRIAVVNCQENYSKRSVHKPVERQSQQDRRGPRSNTQHGSEQCEDDHATSVDRNPVRSVIRNFSREPRPSVNSHNEEKAHSLQAPDSSEHRSSVHKLARRTTPATTVKNQVRQKSVTFTDEREHTEDENNDEIEAASYLNQYTGLQAHHKDVKALDNEFLPKYGNLTVSDLLDDDGDALDDYDFSV</sequence>
<evidence type="ECO:0000313" key="3">
    <source>
        <dbReference type="EMBL" id="EET01096.1"/>
    </source>
</evidence>
<feature type="compositionally biased region" description="Polar residues" evidence="2">
    <location>
        <begin position="209"/>
        <end position="227"/>
    </location>
</feature>
<feature type="compositionally biased region" description="Low complexity" evidence="2">
    <location>
        <begin position="513"/>
        <end position="532"/>
    </location>
</feature>
<feature type="region of interest" description="Disordered" evidence="2">
    <location>
        <begin position="187"/>
        <end position="244"/>
    </location>
</feature>
<organism evidence="3 4">
    <name type="scientific">Giardia intestinalis (strain ATCC 50581 / GS clone H7)</name>
    <name type="common">Giardia lamblia</name>
    <dbReference type="NCBI Taxonomy" id="598745"/>
    <lineage>
        <taxon>Eukaryota</taxon>
        <taxon>Metamonada</taxon>
        <taxon>Diplomonadida</taxon>
        <taxon>Hexamitidae</taxon>
        <taxon>Giardiinae</taxon>
        <taxon>Giardia</taxon>
    </lineage>
</organism>
<dbReference type="EMBL" id="ACGJ01002183">
    <property type="protein sequence ID" value="EET01096.1"/>
    <property type="molecule type" value="Genomic_DNA"/>
</dbReference>
<dbReference type="OrthoDB" id="10258226at2759"/>
<keyword evidence="1" id="KW-0175">Coiled coil</keyword>
<feature type="compositionally biased region" description="Basic and acidic residues" evidence="2">
    <location>
        <begin position="675"/>
        <end position="687"/>
    </location>
</feature>
<dbReference type="OMA" id="THQLAMC"/>
<feature type="compositionally biased region" description="Basic and acidic residues" evidence="2">
    <location>
        <begin position="719"/>
        <end position="736"/>
    </location>
</feature>
<evidence type="ECO:0000256" key="2">
    <source>
        <dbReference type="SAM" id="MobiDB-lite"/>
    </source>
</evidence>
<reference evidence="3 4" key="1">
    <citation type="journal article" date="2009" name="PLoS Pathog.">
        <title>Draft genome sequencing of giardia intestinalis assemblage B isolate GS: is human giardiasis caused by two different species?</title>
        <authorList>
            <person name="Franzen O."/>
            <person name="Jerlstrom-Hultqvist J."/>
            <person name="Castro E."/>
            <person name="Sherwood E."/>
            <person name="Ankarklev J."/>
            <person name="Reiner D.S."/>
            <person name="Palm D."/>
            <person name="Andersson J.O."/>
            <person name="Andersson B."/>
            <person name="Svard S.G."/>
        </authorList>
    </citation>
    <scope>NUCLEOTIDE SEQUENCE [LARGE SCALE GENOMIC DNA]</scope>
    <source>
        <strain evidence="4">ATCC 50581 / GS clone H7</strain>
    </source>
</reference>